<organism evidence="8 9">
    <name type="scientific">Cladonia borealis</name>
    <dbReference type="NCBI Taxonomy" id="184061"/>
    <lineage>
        <taxon>Eukaryota</taxon>
        <taxon>Fungi</taxon>
        <taxon>Dikarya</taxon>
        <taxon>Ascomycota</taxon>
        <taxon>Pezizomycotina</taxon>
        <taxon>Lecanoromycetes</taxon>
        <taxon>OSLEUM clade</taxon>
        <taxon>Lecanoromycetidae</taxon>
        <taxon>Lecanorales</taxon>
        <taxon>Lecanorineae</taxon>
        <taxon>Cladoniaceae</taxon>
        <taxon>Cladonia</taxon>
    </lineage>
</organism>
<dbReference type="InterPro" id="IPR045119">
    <property type="entry name" value="SUN1-5"/>
</dbReference>
<accession>A0AA39R2Z1</accession>
<keyword evidence="2 6" id="KW-0812">Transmembrane</keyword>
<keyword evidence="3 6" id="KW-1133">Transmembrane helix</keyword>
<gene>
    <name evidence="8" type="ORF">JMJ35_005609</name>
</gene>
<evidence type="ECO:0000256" key="3">
    <source>
        <dbReference type="ARBA" id="ARBA00022989"/>
    </source>
</evidence>
<evidence type="ECO:0000259" key="7">
    <source>
        <dbReference type="PROSITE" id="PS51469"/>
    </source>
</evidence>
<evidence type="ECO:0000256" key="2">
    <source>
        <dbReference type="ARBA" id="ARBA00022692"/>
    </source>
</evidence>
<comment type="caution">
    <text evidence="8">The sequence shown here is derived from an EMBL/GenBank/DDBJ whole genome shotgun (WGS) entry which is preliminary data.</text>
</comment>
<reference evidence="8" key="1">
    <citation type="submission" date="2023-03" db="EMBL/GenBank/DDBJ databases">
        <title>Complete genome of Cladonia borealis.</title>
        <authorList>
            <person name="Park H."/>
        </authorList>
    </citation>
    <scope>NUCLEOTIDE SEQUENCE</scope>
    <source>
        <strain evidence="8">ANT050790</strain>
    </source>
</reference>
<evidence type="ECO:0000313" key="8">
    <source>
        <dbReference type="EMBL" id="KAK0512481.1"/>
    </source>
</evidence>
<feature type="region of interest" description="Disordered" evidence="5">
    <location>
        <begin position="1"/>
        <end position="63"/>
    </location>
</feature>
<name>A0AA39R2Z1_9LECA</name>
<protein>
    <recommendedName>
        <fullName evidence="7">SUN domain-containing protein</fullName>
    </recommendedName>
</protein>
<dbReference type="GO" id="GO:0034993">
    <property type="term" value="C:meiotic nuclear membrane microtubule tethering complex"/>
    <property type="evidence" value="ECO:0007669"/>
    <property type="project" value="TreeGrafter"/>
</dbReference>
<comment type="subcellular location">
    <subcellularLocation>
        <location evidence="1">Membrane</location>
    </subcellularLocation>
</comment>
<feature type="domain" description="SUN" evidence="7">
    <location>
        <begin position="255"/>
        <end position="464"/>
    </location>
</feature>
<keyword evidence="4 6" id="KW-0472">Membrane</keyword>
<evidence type="ECO:0000256" key="5">
    <source>
        <dbReference type="SAM" id="MobiDB-lite"/>
    </source>
</evidence>
<feature type="compositionally biased region" description="Low complexity" evidence="5">
    <location>
        <begin position="1"/>
        <end position="17"/>
    </location>
</feature>
<feature type="compositionally biased region" description="Low complexity" evidence="5">
    <location>
        <begin position="25"/>
        <end position="41"/>
    </location>
</feature>
<dbReference type="Pfam" id="PF07738">
    <property type="entry name" value="Sad1_UNC"/>
    <property type="match status" value="1"/>
</dbReference>
<dbReference type="Gene3D" id="2.60.120.260">
    <property type="entry name" value="Galactose-binding domain-like"/>
    <property type="match status" value="1"/>
</dbReference>
<dbReference type="PANTHER" id="PTHR12911">
    <property type="entry name" value="SAD1/UNC-84-LIKE PROTEIN-RELATED"/>
    <property type="match status" value="1"/>
</dbReference>
<evidence type="ECO:0000256" key="1">
    <source>
        <dbReference type="ARBA" id="ARBA00004370"/>
    </source>
</evidence>
<dbReference type="PANTHER" id="PTHR12911:SF8">
    <property type="entry name" value="KLAROID PROTEIN-RELATED"/>
    <property type="match status" value="1"/>
</dbReference>
<evidence type="ECO:0000256" key="6">
    <source>
        <dbReference type="SAM" id="Phobius"/>
    </source>
</evidence>
<dbReference type="GO" id="GO:0043495">
    <property type="term" value="F:protein-membrane adaptor activity"/>
    <property type="evidence" value="ECO:0007669"/>
    <property type="project" value="TreeGrafter"/>
</dbReference>
<proteinExistence type="predicted"/>
<keyword evidence="9" id="KW-1185">Reference proteome</keyword>
<dbReference type="PROSITE" id="PS51469">
    <property type="entry name" value="SUN"/>
    <property type="match status" value="1"/>
</dbReference>
<feature type="transmembrane region" description="Helical" evidence="6">
    <location>
        <begin position="171"/>
        <end position="194"/>
    </location>
</feature>
<dbReference type="InterPro" id="IPR012919">
    <property type="entry name" value="SUN_dom"/>
</dbReference>
<dbReference type="AlphaFoldDB" id="A0AA39R2Z1"/>
<sequence>MSDTGPTPRVTRAASRARSVEADNASVAAPRVAAPTPTGTRNSRRGVSPAVSEPAGRKLASKNNRAYGTKALVKPSDQLVGAAPVSALASIGNAVANAETGGLSTVREEEEGPAAGENQTLEFQEQPLSLFSFQYWAPRGSLTTTTGYILDGEGRRRAVRIPYAPVADPRVLMWTLILVMFSMFLLVPAFQALFHHVAPRYFPGFGGTSIQNGSQMPYEYDNLLSRIGSVEYHLKKSSQSFVPKQQINWFLPGWGAVIDPHLSSPIATTECDKTWSFLPWKSSNACEEKALSQPHMSALTAWDDPGADRWCAPRSGGKLQLTIELPRNVAPTELVVEYGHKDETPEGGMGAAPKEIELWILVEDDDMRNTIGNVLTRMHPHLLMESSPQDKTLSAEQALGSNWVPIGRWIYNIHDHQNIQSFKVPISLHEYEIHTAKVAFRVNSNWGNVMFTCINRLRLHGKDVSGIFEELEEDPRGVRA</sequence>
<evidence type="ECO:0000313" key="9">
    <source>
        <dbReference type="Proteomes" id="UP001166286"/>
    </source>
</evidence>
<dbReference type="EMBL" id="JAFEKC020000011">
    <property type="protein sequence ID" value="KAK0512481.1"/>
    <property type="molecule type" value="Genomic_DNA"/>
</dbReference>
<evidence type="ECO:0000256" key="4">
    <source>
        <dbReference type="ARBA" id="ARBA00023136"/>
    </source>
</evidence>
<dbReference type="Proteomes" id="UP001166286">
    <property type="component" value="Unassembled WGS sequence"/>
</dbReference>